<name>A0A1C6Z2J8_HAFAL</name>
<evidence type="ECO:0000313" key="2">
    <source>
        <dbReference type="EMBL" id="SCM53420.1"/>
    </source>
</evidence>
<dbReference type="AlphaFoldDB" id="A0A1C6Z2J8"/>
<keyword evidence="1" id="KW-0812">Transmembrane</keyword>
<feature type="transmembrane region" description="Helical" evidence="1">
    <location>
        <begin position="408"/>
        <end position="428"/>
    </location>
</feature>
<keyword evidence="1" id="KW-1133">Transmembrane helix</keyword>
<keyword evidence="1" id="KW-0472">Membrane</keyword>
<protein>
    <submittedName>
        <fullName evidence="2">Uncharacterized protein</fullName>
    </submittedName>
</protein>
<sequence>MRWNIPPANPMPRPTRYPWLVVSLIFIALVIIFFVATLLNWPTGKLVDNSFIHRAFLLPASVGFLIAGIVLFVKVSENFAWHTRNYLYGCLKQRWKYWGRSHLLLHEHASLSSLDDLALKILRLEGEFPTAPATPLEIDNDSGEQFESTRLQLILTSILKPLEKTLSFQGSDLSLWLYVHGGSEDNVDELKTVLKELSIPAIEKHKIHWLSECPDLALLNTWIDTPFSERRLLIIVDLHTEDKASFCENAQAFLFTHPDAHNKGFYSVQKPSETPLYWFRTLESSAYKLAEDSRTYLAVEHIADGTGQHLWHSGLDKQEKYGLYAALDGIESSASGQNRHDVNFSLGDHSDGQIWLASALAADAARYGQGSQLVSGTKADSFQLGLLSIRPPKETFTPENHSPILDSVLCSSVAYLPLMGLIFEVGYIANNNNAKLDSIYIWLIIGGFISFFVMGIVTRFIIERGIEEEIGMYL</sequence>
<dbReference type="Proteomes" id="UP000094844">
    <property type="component" value="Unassembled WGS sequence"/>
</dbReference>
<gene>
    <name evidence="2" type="ORF">BN1044_02913</name>
</gene>
<organism evidence="2 3">
    <name type="scientific">Hafnia alvei</name>
    <dbReference type="NCBI Taxonomy" id="569"/>
    <lineage>
        <taxon>Bacteria</taxon>
        <taxon>Pseudomonadati</taxon>
        <taxon>Pseudomonadota</taxon>
        <taxon>Gammaproteobacteria</taxon>
        <taxon>Enterobacterales</taxon>
        <taxon>Hafniaceae</taxon>
        <taxon>Hafnia</taxon>
    </lineage>
</organism>
<evidence type="ECO:0000256" key="1">
    <source>
        <dbReference type="SAM" id="Phobius"/>
    </source>
</evidence>
<feature type="transmembrane region" description="Helical" evidence="1">
    <location>
        <begin position="51"/>
        <end position="73"/>
    </location>
</feature>
<feature type="transmembrane region" description="Helical" evidence="1">
    <location>
        <begin position="440"/>
        <end position="462"/>
    </location>
</feature>
<dbReference type="EMBL" id="FMIQ01000055">
    <property type="protein sequence ID" value="SCM53420.1"/>
    <property type="molecule type" value="Genomic_DNA"/>
</dbReference>
<feature type="transmembrane region" description="Helical" evidence="1">
    <location>
        <begin position="20"/>
        <end position="39"/>
    </location>
</feature>
<proteinExistence type="predicted"/>
<dbReference type="OrthoDB" id="6614983at2"/>
<accession>A0A1C6Z2J8</accession>
<reference evidence="2 3" key="1">
    <citation type="submission" date="2016-09" db="EMBL/GenBank/DDBJ databases">
        <authorList>
            <person name="Capua I."/>
            <person name="De Benedictis P."/>
            <person name="Joannis T."/>
            <person name="Lombin L.H."/>
            <person name="Cattoli G."/>
        </authorList>
    </citation>
    <scope>NUCLEOTIDE SEQUENCE [LARGE SCALE GENOMIC DNA]</scope>
    <source>
        <strain evidence="2 3">GB001</strain>
    </source>
</reference>
<dbReference type="RefSeq" id="WP_072309317.1">
    <property type="nucleotide sequence ID" value="NZ_FMIQ01000055.1"/>
</dbReference>
<evidence type="ECO:0000313" key="3">
    <source>
        <dbReference type="Proteomes" id="UP000094844"/>
    </source>
</evidence>